<keyword evidence="2" id="KW-1185">Reference proteome</keyword>
<accession>A0A0C9ZP53</accession>
<evidence type="ECO:0000313" key="2">
    <source>
        <dbReference type="Proteomes" id="UP000054018"/>
    </source>
</evidence>
<dbReference type="AlphaFoldDB" id="A0A0C9ZP53"/>
<reference evidence="1 2" key="1">
    <citation type="submission" date="2014-04" db="EMBL/GenBank/DDBJ databases">
        <authorList>
            <consortium name="DOE Joint Genome Institute"/>
            <person name="Kuo A."/>
            <person name="Kohler A."/>
            <person name="Costa M.D."/>
            <person name="Nagy L.G."/>
            <person name="Floudas D."/>
            <person name="Copeland A."/>
            <person name="Barry K.W."/>
            <person name="Cichocki N."/>
            <person name="Veneault-Fourrey C."/>
            <person name="LaButti K."/>
            <person name="Lindquist E.A."/>
            <person name="Lipzen A."/>
            <person name="Lundell T."/>
            <person name="Morin E."/>
            <person name="Murat C."/>
            <person name="Sun H."/>
            <person name="Tunlid A."/>
            <person name="Henrissat B."/>
            <person name="Grigoriev I.V."/>
            <person name="Hibbett D.S."/>
            <person name="Martin F."/>
            <person name="Nordberg H.P."/>
            <person name="Cantor M.N."/>
            <person name="Hua S.X."/>
        </authorList>
    </citation>
    <scope>NUCLEOTIDE SEQUENCE [LARGE SCALE GENOMIC DNA]</scope>
    <source>
        <strain evidence="1 2">441</strain>
    </source>
</reference>
<gene>
    <name evidence="1" type="ORF">PISMIDRAFT_541480</name>
</gene>
<dbReference type="Proteomes" id="UP000054018">
    <property type="component" value="Unassembled WGS sequence"/>
</dbReference>
<dbReference type="EMBL" id="KN833751">
    <property type="protein sequence ID" value="KIK21518.1"/>
    <property type="molecule type" value="Genomic_DNA"/>
</dbReference>
<name>A0A0C9ZP53_9AGAM</name>
<organism evidence="1 2">
    <name type="scientific">Pisolithus microcarpus 441</name>
    <dbReference type="NCBI Taxonomy" id="765257"/>
    <lineage>
        <taxon>Eukaryota</taxon>
        <taxon>Fungi</taxon>
        <taxon>Dikarya</taxon>
        <taxon>Basidiomycota</taxon>
        <taxon>Agaricomycotina</taxon>
        <taxon>Agaricomycetes</taxon>
        <taxon>Agaricomycetidae</taxon>
        <taxon>Boletales</taxon>
        <taxon>Sclerodermatineae</taxon>
        <taxon>Pisolithaceae</taxon>
        <taxon>Pisolithus</taxon>
    </lineage>
</organism>
<reference evidence="2" key="2">
    <citation type="submission" date="2015-01" db="EMBL/GenBank/DDBJ databases">
        <title>Evolutionary Origins and Diversification of the Mycorrhizal Mutualists.</title>
        <authorList>
            <consortium name="DOE Joint Genome Institute"/>
            <consortium name="Mycorrhizal Genomics Consortium"/>
            <person name="Kohler A."/>
            <person name="Kuo A."/>
            <person name="Nagy L.G."/>
            <person name="Floudas D."/>
            <person name="Copeland A."/>
            <person name="Barry K.W."/>
            <person name="Cichocki N."/>
            <person name="Veneault-Fourrey C."/>
            <person name="LaButti K."/>
            <person name="Lindquist E.A."/>
            <person name="Lipzen A."/>
            <person name="Lundell T."/>
            <person name="Morin E."/>
            <person name="Murat C."/>
            <person name="Riley R."/>
            <person name="Ohm R."/>
            <person name="Sun H."/>
            <person name="Tunlid A."/>
            <person name="Henrissat B."/>
            <person name="Grigoriev I.V."/>
            <person name="Hibbett D.S."/>
            <person name="Martin F."/>
        </authorList>
    </citation>
    <scope>NUCLEOTIDE SEQUENCE [LARGE SCALE GENOMIC DNA]</scope>
    <source>
        <strain evidence="2">441</strain>
    </source>
</reference>
<sequence length="64" mass="7137">MCNCMASCPIALRSSQWATSSLMWKSRTCSCSHKFLRRPLIDGSIQQTLVDEATMRSTILTLGI</sequence>
<dbReference type="HOGENOM" id="CLU_2868564_0_0_1"/>
<proteinExistence type="predicted"/>
<protein>
    <submittedName>
        <fullName evidence="1">Uncharacterized protein</fullName>
    </submittedName>
</protein>
<evidence type="ECO:0000313" key="1">
    <source>
        <dbReference type="EMBL" id="KIK21518.1"/>
    </source>
</evidence>